<dbReference type="InterPro" id="IPR045851">
    <property type="entry name" value="AMP-bd_C_sf"/>
</dbReference>
<dbReference type="InterPro" id="IPR020845">
    <property type="entry name" value="AMP-binding_CS"/>
</dbReference>
<dbReference type="Proteomes" id="UP000655751">
    <property type="component" value="Unassembled WGS sequence"/>
</dbReference>
<reference evidence="5" key="1">
    <citation type="submission" date="2020-11" db="EMBL/GenBank/DDBJ databases">
        <title>Nocardia NEAU-351.nov., a novel actinomycete isolated from the cow dung.</title>
        <authorList>
            <person name="Zhang X."/>
        </authorList>
    </citation>
    <scope>NUCLEOTIDE SEQUENCE</scope>
    <source>
        <strain evidence="5">NEAU-351</strain>
    </source>
</reference>
<name>A0A931IF55_9NOCA</name>
<evidence type="ECO:0000313" key="5">
    <source>
        <dbReference type="EMBL" id="MBH0779413.1"/>
    </source>
</evidence>
<comment type="similarity">
    <text evidence="1">Belongs to the ATP-dependent AMP-binding enzyme family.</text>
</comment>
<dbReference type="Gene3D" id="3.40.50.12780">
    <property type="entry name" value="N-terminal domain of ligase-like"/>
    <property type="match status" value="1"/>
</dbReference>
<evidence type="ECO:0000259" key="4">
    <source>
        <dbReference type="Pfam" id="PF13193"/>
    </source>
</evidence>
<dbReference type="Pfam" id="PF00501">
    <property type="entry name" value="AMP-binding"/>
    <property type="match status" value="1"/>
</dbReference>
<dbReference type="InterPro" id="IPR000873">
    <property type="entry name" value="AMP-dep_synth/lig_dom"/>
</dbReference>
<sequence>MTGVAPVAAECDTEEYRARGWWRSQTFLDDLHRQARLRPHHTALAGVRVREARTDLLTFAELARTSDRFAAALLELGVRAGEVVAFQLPDRWEVAPLIFACLRVGAVICPIATDTPPEELRHRLALTEAAVLVTVDEWDGRATAEAALAVRAGLPLRHIVVCGGAPRPEVADFHELFVARADPTPDQVSGRELGPDEAFVVLFTSGTTGASKGVLHSQNTIYAAVRGYADALGFDTSLVAALTSPLVHYSGFGQGILTGVLLGATIVFQDHRDLAGFPALIERFGATLLYGSPPTIAAVLDAQREHPREVSSLRQVVVGTAPVLDHLVRDVDAVFGARTHSLWGLSEFGPITISRLDYDPGWAARSHGRAIDAVDLRIDARADPDTRAEVGRLRVRGASRALGYLRRDAEFEAAATADGWFDTGDLARADGRGGVRILGRAKDAIVRAEQVAPVAELEALIARHPAIAEAALVGVAGRDGEVVVAVVVTDGAAPVAVEEVRALLRAAEQDSRFLPDRVASVTALPKTLTGKVRKVELRQRYGEPAPTVEVAAPAH</sequence>
<evidence type="ECO:0000256" key="2">
    <source>
        <dbReference type="ARBA" id="ARBA00022598"/>
    </source>
</evidence>
<dbReference type="AlphaFoldDB" id="A0A931IF55"/>
<keyword evidence="6" id="KW-1185">Reference proteome</keyword>
<evidence type="ECO:0000313" key="6">
    <source>
        <dbReference type="Proteomes" id="UP000655751"/>
    </source>
</evidence>
<dbReference type="GO" id="GO:0006631">
    <property type="term" value="P:fatty acid metabolic process"/>
    <property type="evidence" value="ECO:0007669"/>
    <property type="project" value="TreeGrafter"/>
</dbReference>
<proteinExistence type="inferred from homology"/>
<dbReference type="PANTHER" id="PTHR43201">
    <property type="entry name" value="ACYL-COA SYNTHETASE"/>
    <property type="match status" value="1"/>
</dbReference>
<comment type="caution">
    <text evidence="5">The sequence shown here is derived from an EMBL/GenBank/DDBJ whole genome shotgun (WGS) entry which is preliminary data.</text>
</comment>
<dbReference type="Gene3D" id="3.30.300.30">
    <property type="match status" value="1"/>
</dbReference>
<feature type="domain" description="AMP-dependent synthetase/ligase" evidence="3">
    <location>
        <begin position="32"/>
        <end position="405"/>
    </location>
</feature>
<dbReference type="PANTHER" id="PTHR43201:SF5">
    <property type="entry name" value="MEDIUM-CHAIN ACYL-COA LIGASE ACSF2, MITOCHONDRIAL"/>
    <property type="match status" value="1"/>
</dbReference>
<organism evidence="5 6">
    <name type="scientific">Nocardia bovistercoris</name>
    <dbReference type="NCBI Taxonomy" id="2785916"/>
    <lineage>
        <taxon>Bacteria</taxon>
        <taxon>Bacillati</taxon>
        <taxon>Actinomycetota</taxon>
        <taxon>Actinomycetes</taxon>
        <taxon>Mycobacteriales</taxon>
        <taxon>Nocardiaceae</taxon>
        <taxon>Nocardia</taxon>
    </lineage>
</organism>
<feature type="domain" description="AMP-binding enzyme C-terminal" evidence="4">
    <location>
        <begin position="456"/>
        <end position="531"/>
    </location>
</feature>
<dbReference type="GO" id="GO:0031956">
    <property type="term" value="F:medium-chain fatty acid-CoA ligase activity"/>
    <property type="evidence" value="ECO:0007669"/>
    <property type="project" value="TreeGrafter"/>
</dbReference>
<accession>A0A931IF55</accession>
<dbReference type="Pfam" id="PF13193">
    <property type="entry name" value="AMP-binding_C"/>
    <property type="match status" value="1"/>
</dbReference>
<dbReference type="InterPro" id="IPR025110">
    <property type="entry name" value="AMP-bd_C"/>
</dbReference>
<dbReference type="SUPFAM" id="SSF56801">
    <property type="entry name" value="Acetyl-CoA synthetase-like"/>
    <property type="match status" value="1"/>
</dbReference>
<protein>
    <submittedName>
        <fullName evidence="5">AMP-binding protein</fullName>
    </submittedName>
</protein>
<dbReference type="RefSeq" id="WP_196151737.1">
    <property type="nucleotide sequence ID" value="NZ_JADMLG010000011.1"/>
</dbReference>
<evidence type="ECO:0000256" key="1">
    <source>
        <dbReference type="ARBA" id="ARBA00006432"/>
    </source>
</evidence>
<keyword evidence="2" id="KW-0436">Ligase</keyword>
<gene>
    <name evidence="5" type="ORF">IT779_24405</name>
</gene>
<dbReference type="EMBL" id="JADMLG010000011">
    <property type="protein sequence ID" value="MBH0779413.1"/>
    <property type="molecule type" value="Genomic_DNA"/>
</dbReference>
<dbReference type="InterPro" id="IPR042099">
    <property type="entry name" value="ANL_N_sf"/>
</dbReference>
<dbReference type="PROSITE" id="PS00455">
    <property type="entry name" value="AMP_BINDING"/>
    <property type="match status" value="1"/>
</dbReference>
<evidence type="ECO:0000259" key="3">
    <source>
        <dbReference type="Pfam" id="PF00501"/>
    </source>
</evidence>